<evidence type="ECO:0000256" key="1">
    <source>
        <dbReference type="ARBA" id="ARBA00022692"/>
    </source>
</evidence>
<feature type="transmembrane region" description="Helical" evidence="4">
    <location>
        <begin position="281"/>
        <end position="305"/>
    </location>
</feature>
<feature type="transmembrane region" description="Helical" evidence="4">
    <location>
        <begin position="136"/>
        <end position="153"/>
    </location>
</feature>
<sequence length="415" mass="42513">MAASRIPASAIWALGVTQIIGYGTIYYAFTVLSPSIGASFGWSPEWVFGALTLALLAGGLVSPLSGHAVDKWGAVPTMTLGSLAAGLSQILLAMAPNGYLFAAALVVMEATSTLVLYATAFAALVQLGGRGAQRSITHLTLIAGFASTIFWPLTATLLNWMDWRMVYLLFAALNIGVCAPLHFWLGRLSPAPDLAEPAGETPGNPSADAAGSLSPDRRNLGFVLILVAFAFLGLLMSAITLQILPLLTALNLGSGIVLITSVFGPAQVLSRLTNMVFGKEFPATSLAVVAAILLPAGTAVLALTAPSVAGGVIFALLFGLGSGLTSIVSGSLPLQLFGRQGYGARLGWLSSARQVASAIAPFAMAVAMGLAGVPLSLWAVVALGAIPVALFVAVAVLARPAFAKHNLRSGAPVPR</sequence>
<dbReference type="Pfam" id="PF07690">
    <property type="entry name" value="MFS_1"/>
    <property type="match status" value="1"/>
</dbReference>
<evidence type="ECO:0000256" key="4">
    <source>
        <dbReference type="SAM" id="Phobius"/>
    </source>
</evidence>
<evidence type="ECO:0000313" key="5">
    <source>
        <dbReference type="EMBL" id="GLQ08151.1"/>
    </source>
</evidence>
<dbReference type="SUPFAM" id="SSF103473">
    <property type="entry name" value="MFS general substrate transporter"/>
    <property type="match status" value="1"/>
</dbReference>
<feature type="transmembrane region" description="Helical" evidence="4">
    <location>
        <begin position="46"/>
        <end position="65"/>
    </location>
</feature>
<dbReference type="NCBIfam" id="NF033733">
    <property type="entry name" value="MFS_ArsK"/>
    <property type="match status" value="1"/>
</dbReference>
<proteinExistence type="predicted"/>
<dbReference type="PANTHER" id="PTHR11360:SF308">
    <property type="entry name" value="BLL3089 PROTEIN"/>
    <property type="match status" value="1"/>
</dbReference>
<keyword evidence="3 4" id="KW-0472">Membrane</keyword>
<reference evidence="5" key="2">
    <citation type="submission" date="2023-01" db="EMBL/GenBank/DDBJ databases">
        <title>Draft genome sequence of Devosia yakushimensis strain NBRC 103855.</title>
        <authorList>
            <person name="Sun Q."/>
            <person name="Mori K."/>
        </authorList>
    </citation>
    <scope>NUCLEOTIDE SEQUENCE</scope>
    <source>
        <strain evidence="5">NBRC 103855</strain>
    </source>
</reference>
<evidence type="ECO:0000256" key="2">
    <source>
        <dbReference type="ARBA" id="ARBA00022989"/>
    </source>
</evidence>
<feature type="transmembrane region" description="Helical" evidence="4">
    <location>
        <begin position="355"/>
        <end position="371"/>
    </location>
</feature>
<feature type="transmembrane region" description="Helical" evidence="4">
    <location>
        <begin position="165"/>
        <end position="185"/>
    </location>
</feature>
<feature type="transmembrane region" description="Helical" evidence="4">
    <location>
        <begin position="311"/>
        <end position="334"/>
    </location>
</feature>
<dbReference type="InterPro" id="IPR036259">
    <property type="entry name" value="MFS_trans_sf"/>
</dbReference>
<feature type="transmembrane region" description="Helical" evidence="4">
    <location>
        <begin position="222"/>
        <end position="244"/>
    </location>
</feature>
<keyword evidence="6" id="KW-1185">Reference proteome</keyword>
<dbReference type="InterPro" id="IPR050327">
    <property type="entry name" value="Proton-linked_MCT"/>
</dbReference>
<protein>
    <submittedName>
        <fullName evidence="5">MFS transporter</fullName>
    </submittedName>
</protein>
<feature type="transmembrane region" description="Helical" evidence="4">
    <location>
        <begin position="12"/>
        <end position="34"/>
    </location>
</feature>
<dbReference type="RefSeq" id="WP_284386862.1">
    <property type="nucleotide sequence ID" value="NZ_BSNG01000001.1"/>
</dbReference>
<feature type="transmembrane region" description="Helical" evidence="4">
    <location>
        <begin position="377"/>
        <end position="398"/>
    </location>
</feature>
<keyword evidence="1 4" id="KW-0812">Transmembrane</keyword>
<reference evidence="5" key="1">
    <citation type="journal article" date="2014" name="Int. J. Syst. Evol. Microbiol.">
        <title>Complete genome of a new Firmicutes species belonging to the dominant human colonic microbiota ('Ruminococcus bicirculans') reveals two chromosomes and a selective capacity to utilize plant glucans.</title>
        <authorList>
            <consortium name="NISC Comparative Sequencing Program"/>
            <person name="Wegmann U."/>
            <person name="Louis P."/>
            <person name="Goesmann A."/>
            <person name="Henrissat B."/>
            <person name="Duncan S.H."/>
            <person name="Flint H.J."/>
        </authorList>
    </citation>
    <scope>NUCLEOTIDE SEQUENCE</scope>
    <source>
        <strain evidence="5">NBRC 103855</strain>
    </source>
</reference>
<comment type="caution">
    <text evidence="5">The sequence shown here is derived from an EMBL/GenBank/DDBJ whole genome shotgun (WGS) entry which is preliminary data.</text>
</comment>
<feature type="transmembrane region" description="Helical" evidence="4">
    <location>
        <begin position="250"/>
        <end position="269"/>
    </location>
</feature>
<keyword evidence="2 4" id="KW-1133">Transmembrane helix</keyword>
<gene>
    <name evidence="5" type="ORF">GCM10007913_00830</name>
</gene>
<dbReference type="Gene3D" id="1.20.1250.20">
    <property type="entry name" value="MFS general substrate transporter like domains"/>
    <property type="match status" value="1"/>
</dbReference>
<name>A0ABQ5U9P2_9HYPH</name>
<dbReference type="EMBL" id="BSNG01000001">
    <property type="protein sequence ID" value="GLQ08151.1"/>
    <property type="molecule type" value="Genomic_DNA"/>
</dbReference>
<feature type="transmembrane region" description="Helical" evidence="4">
    <location>
        <begin position="72"/>
        <end position="93"/>
    </location>
</feature>
<organism evidence="5 6">
    <name type="scientific">Devosia yakushimensis</name>
    <dbReference type="NCBI Taxonomy" id="470028"/>
    <lineage>
        <taxon>Bacteria</taxon>
        <taxon>Pseudomonadati</taxon>
        <taxon>Pseudomonadota</taxon>
        <taxon>Alphaproteobacteria</taxon>
        <taxon>Hyphomicrobiales</taxon>
        <taxon>Devosiaceae</taxon>
        <taxon>Devosia</taxon>
    </lineage>
</organism>
<feature type="transmembrane region" description="Helical" evidence="4">
    <location>
        <begin position="99"/>
        <end position="124"/>
    </location>
</feature>
<dbReference type="Proteomes" id="UP001161406">
    <property type="component" value="Unassembled WGS sequence"/>
</dbReference>
<dbReference type="InterPro" id="IPR011701">
    <property type="entry name" value="MFS"/>
</dbReference>
<accession>A0ABQ5U9P2</accession>
<evidence type="ECO:0000313" key="6">
    <source>
        <dbReference type="Proteomes" id="UP001161406"/>
    </source>
</evidence>
<evidence type="ECO:0000256" key="3">
    <source>
        <dbReference type="ARBA" id="ARBA00023136"/>
    </source>
</evidence>
<dbReference type="PANTHER" id="PTHR11360">
    <property type="entry name" value="MONOCARBOXYLATE TRANSPORTER"/>
    <property type="match status" value="1"/>
</dbReference>